<evidence type="ECO:0000256" key="3">
    <source>
        <dbReference type="ARBA" id="ARBA00022679"/>
    </source>
</evidence>
<keyword evidence="3" id="KW-0808">Transferase</keyword>
<dbReference type="InterPro" id="IPR002123">
    <property type="entry name" value="Plipid/glycerol_acylTrfase"/>
</dbReference>
<dbReference type="GO" id="GO:0005783">
    <property type="term" value="C:endoplasmic reticulum"/>
    <property type="evidence" value="ECO:0007669"/>
    <property type="project" value="TreeGrafter"/>
</dbReference>
<dbReference type="EC" id="2.3.1.51" evidence="2"/>
<dbReference type="CDD" id="cd07989">
    <property type="entry name" value="LPLAT_AGPAT-like"/>
    <property type="match status" value="1"/>
</dbReference>
<dbReference type="AlphaFoldDB" id="E4XKZ4"/>
<keyword evidence="4" id="KW-0012">Acyltransferase</keyword>
<comment type="pathway">
    <text evidence="1">Phospholipid metabolism; CDP-diacylglycerol biosynthesis; CDP-diacylglycerol from sn-glycerol 3-phosphate: step 2/3.</text>
</comment>
<dbReference type="InParanoid" id="E4XKZ4"/>
<dbReference type="GO" id="GO:0006654">
    <property type="term" value="P:phosphatidic acid biosynthetic process"/>
    <property type="evidence" value="ECO:0007669"/>
    <property type="project" value="TreeGrafter"/>
</dbReference>
<organism evidence="6">
    <name type="scientific">Oikopleura dioica</name>
    <name type="common">Tunicate</name>
    <dbReference type="NCBI Taxonomy" id="34765"/>
    <lineage>
        <taxon>Eukaryota</taxon>
        <taxon>Metazoa</taxon>
        <taxon>Chordata</taxon>
        <taxon>Tunicata</taxon>
        <taxon>Appendicularia</taxon>
        <taxon>Copelata</taxon>
        <taxon>Oikopleuridae</taxon>
        <taxon>Oikopleura</taxon>
    </lineage>
</organism>
<evidence type="ECO:0000256" key="1">
    <source>
        <dbReference type="ARBA" id="ARBA00004728"/>
    </source>
</evidence>
<name>E4XKZ4_OIKDI</name>
<dbReference type="Pfam" id="PF01553">
    <property type="entry name" value="Acyltransferase"/>
    <property type="match status" value="1"/>
</dbReference>
<gene>
    <name evidence="6" type="ORF">GSOID_T00014365001</name>
</gene>
<reference evidence="6" key="1">
    <citation type="journal article" date="2010" name="Science">
        <title>Plasticity of animal genome architecture unmasked by rapid evolution of a pelagic tunicate.</title>
        <authorList>
            <person name="Denoeud F."/>
            <person name="Henriet S."/>
            <person name="Mungpakdee S."/>
            <person name="Aury J.M."/>
            <person name="Da Silva C."/>
            <person name="Brinkmann H."/>
            <person name="Mikhaleva J."/>
            <person name="Olsen L.C."/>
            <person name="Jubin C."/>
            <person name="Canestro C."/>
            <person name="Bouquet J.M."/>
            <person name="Danks G."/>
            <person name="Poulain J."/>
            <person name="Campsteijn C."/>
            <person name="Adamski M."/>
            <person name="Cross I."/>
            <person name="Yadetie F."/>
            <person name="Muffato M."/>
            <person name="Louis A."/>
            <person name="Butcher S."/>
            <person name="Tsagkogeorga G."/>
            <person name="Konrad A."/>
            <person name="Singh S."/>
            <person name="Jensen M.F."/>
            <person name="Cong E.H."/>
            <person name="Eikeseth-Otteraa H."/>
            <person name="Noel B."/>
            <person name="Anthouard V."/>
            <person name="Porcel B.M."/>
            <person name="Kachouri-Lafond R."/>
            <person name="Nishino A."/>
            <person name="Ugolini M."/>
            <person name="Chourrout P."/>
            <person name="Nishida H."/>
            <person name="Aasland R."/>
            <person name="Huzurbazar S."/>
            <person name="Westhof E."/>
            <person name="Delsuc F."/>
            <person name="Lehrach H."/>
            <person name="Reinhardt R."/>
            <person name="Weissenbach J."/>
            <person name="Roy S.W."/>
            <person name="Artiguenave F."/>
            <person name="Postlethwait J.H."/>
            <person name="Manak J.R."/>
            <person name="Thompson E.M."/>
            <person name="Jaillon O."/>
            <person name="Du Pasquier L."/>
            <person name="Boudinot P."/>
            <person name="Liberles D.A."/>
            <person name="Volff J.N."/>
            <person name="Philippe H."/>
            <person name="Lenhard B."/>
            <person name="Roest Crollius H."/>
            <person name="Wincker P."/>
            <person name="Chourrout D."/>
        </authorList>
    </citation>
    <scope>NUCLEOTIDE SEQUENCE [LARGE SCALE GENOMIC DNA]</scope>
</reference>
<sequence>MRVWLFYIGFYCLIRQTIDMKSSPKVDIIFRRFEFFFVSQLLAVPVFTYQLLVNAKFEATRVVPFVFSWLWRTKIEIRGEILNENCVIVCNHQSGLDICPLLKFIPYHGSVVTKASLAKSLGPVSVIFHKLGLTFIDRTDRQKALATMSSIEKRLASNEKYCIVIFPEGTRAPTKELLPFKVGAFQTALRARVPVVPIVIANHEDYAGRDVLPIQILDPIYSNENVNSDDISAAAKELSLETRQKMAICYKNLSGNIATAKS</sequence>
<evidence type="ECO:0000313" key="7">
    <source>
        <dbReference type="Proteomes" id="UP000001307"/>
    </source>
</evidence>
<keyword evidence="7" id="KW-1185">Reference proteome</keyword>
<evidence type="ECO:0000256" key="2">
    <source>
        <dbReference type="ARBA" id="ARBA00013211"/>
    </source>
</evidence>
<evidence type="ECO:0000313" key="6">
    <source>
        <dbReference type="EMBL" id="CBY25062.1"/>
    </source>
</evidence>
<dbReference type="Proteomes" id="UP000001307">
    <property type="component" value="Unassembled WGS sequence"/>
</dbReference>
<dbReference type="OrthoDB" id="202234at2759"/>
<evidence type="ECO:0000256" key="4">
    <source>
        <dbReference type="ARBA" id="ARBA00023315"/>
    </source>
</evidence>
<dbReference type="SMART" id="SM00563">
    <property type="entry name" value="PlsC"/>
    <property type="match status" value="1"/>
</dbReference>
<feature type="domain" description="Phospholipid/glycerol acyltransferase" evidence="5">
    <location>
        <begin position="86"/>
        <end position="203"/>
    </location>
</feature>
<protein>
    <recommendedName>
        <fullName evidence="2">1-acylglycerol-3-phosphate O-acyltransferase</fullName>
        <ecNumber evidence="2">2.3.1.51</ecNumber>
    </recommendedName>
</protein>
<dbReference type="PANTHER" id="PTHR10434">
    <property type="entry name" value="1-ACYL-SN-GLYCEROL-3-PHOSPHATE ACYLTRANSFERASE"/>
    <property type="match status" value="1"/>
</dbReference>
<proteinExistence type="predicted"/>
<dbReference type="GO" id="GO:0003841">
    <property type="term" value="F:1-acylglycerol-3-phosphate O-acyltransferase activity"/>
    <property type="evidence" value="ECO:0007669"/>
    <property type="project" value="UniProtKB-EC"/>
</dbReference>
<evidence type="ECO:0000259" key="5">
    <source>
        <dbReference type="SMART" id="SM00563"/>
    </source>
</evidence>
<dbReference type="PANTHER" id="PTHR10434:SF11">
    <property type="entry name" value="1-ACYL-SN-GLYCEROL-3-PHOSPHATE ACYLTRANSFERASE"/>
    <property type="match status" value="1"/>
</dbReference>
<dbReference type="SUPFAM" id="SSF69593">
    <property type="entry name" value="Glycerol-3-phosphate (1)-acyltransferase"/>
    <property type="match status" value="1"/>
</dbReference>
<dbReference type="EMBL" id="FN653066">
    <property type="protein sequence ID" value="CBY25062.1"/>
    <property type="molecule type" value="Genomic_DNA"/>
</dbReference>
<accession>E4XKZ4</accession>